<reference evidence="1 2" key="1">
    <citation type="submission" date="2018-11" db="EMBL/GenBank/DDBJ databases">
        <title>Genomic Encyclopedia of Type Strains, Phase IV (KMG-IV): sequencing the most valuable type-strain genomes for metagenomic binning, comparative biology and taxonomic classification.</title>
        <authorList>
            <person name="Goeker M."/>
        </authorList>
    </citation>
    <scope>NUCLEOTIDE SEQUENCE [LARGE SCALE GENOMIC DNA]</scope>
    <source>
        <strain evidence="1 2">DSM 102936</strain>
    </source>
</reference>
<accession>A0A3N5AXC7</accession>
<proteinExistence type="predicted"/>
<name>A0A3N5AXC7_9THEO</name>
<keyword evidence="2" id="KW-1185">Reference proteome</keyword>
<evidence type="ECO:0000313" key="2">
    <source>
        <dbReference type="Proteomes" id="UP000282654"/>
    </source>
</evidence>
<dbReference type="EMBL" id="RKRE01000001">
    <property type="protein sequence ID" value="RPF49543.1"/>
    <property type="molecule type" value="Genomic_DNA"/>
</dbReference>
<organism evidence="1 2">
    <name type="scientific">Thermodesulfitimonas autotrophica</name>
    <dbReference type="NCBI Taxonomy" id="1894989"/>
    <lineage>
        <taxon>Bacteria</taxon>
        <taxon>Bacillati</taxon>
        <taxon>Bacillota</taxon>
        <taxon>Clostridia</taxon>
        <taxon>Thermoanaerobacterales</taxon>
        <taxon>Thermoanaerobacteraceae</taxon>
        <taxon>Thermodesulfitimonas</taxon>
    </lineage>
</organism>
<sequence>MRATRHLIIFGDSREMRELADESVHLEEGSERLWINGY</sequence>
<evidence type="ECO:0000313" key="1">
    <source>
        <dbReference type="EMBL" id="RPF49543.1"/>
    </source>
</evidence>
<comment type="caution">
    <text evidence="1">The sequence shown here is derived from an EMBL/GenBank/DDBJ whole genome shotgun (WGS) entry which is preliminary data.</text>
</comment>
<gene>
    <name evidence="1" type="ORF">EDD75_0360</name>
</gene>
<dbReference type="AlphaFoldDB" id="A0A3N5AXC7"/>
<dbReference type="Proteomes" id="UP000282654">
    <property type="component" value="Unassembled WGS sequence"/>
</dbReference>
<protein>
    <submittedName>
        <fullName evidence="1">Uncharacterized protein</fullName>
    </submittedName>
</protein>